<evidence type="ECO:0000313" key="3">
    <source>
        <dbReference type="Proteomes" id="UP000070258"/>
    </source>
</evidence>
<dbReference type="AlphaFoldDB" id="A0A138AE21"/>
<feature type="signal peptide" evidence="1">
    <location>
        <begin position="1"/>
        <end position="19"/>
    </location>
</feature>
<dbReference type="RefSeq" id="WP_068571591.1">
    <property type="nucleotide sequence ID" value="NZ_LSRF01000044.1"/>
</dbReference>
<protein>
    <recommendedName>
        <fullName evidence="4">Peptidase S1 domain-containing protein</fullName>
    </recommendedName>
</protein>
<dbReference type="InterPro" id="IPR018114">
    <property type="entry name" value="TRYPSIN_HIS"/>
</dbReference>
<dbReference type="InterPro" id="IPR009003">
    <property type="entry name" value="Peptidase_S1_PA"/>
</dbReference>
<name>A0A138AE21_9ACTN</name>
<comment type="caution">
    <text evidence="2">The sequence shown here is derived from an EMBL/GenBank/DDBJ whole genome shotgun (WGS) entry which is preliminary data.</text>
</comment>
<dbReference type="InterPro" id="IPR043504">
    <property type="entry name" value="Peptidase_S1_PA_chymotrypsin"/>
</dbReference>
<dbReference type="GO" id="GO:0006508">
    <property type="term" value="P:proteolysis"/>
    <property type="evidence" value="ECO:0007669"/>
    <property type="project" value="InterPro"/>
</dbReference>
<accession>A0A138AE21</accession>
<dbReference type="Gene3D" id="2.40.10.10">
    <property type="entry name" value="Trypsin-like serine proteases"/>
    <property type="match status" value="2"/>
</dbReference>
<evidence type="ECO:0000256" key="1">
    <source>
        <dbReference type="SAM" id="SignalP"/>
    </source>
</evidence>
<keyword evidence="1" id="KW-0732">Signal</keyword>
<dbReference type="SUPFAM" id="SSF50494">
    <property type="entry name" value="Trypsin-like serine proteases"/>
    <property type="match status" value="1"/>
</dbReference>
<feature type="chain" id="PRO_5039242522" description="Peptidase S1 domain-containing protein" evidence="1">
    <location>
        <begin position="20"/>
        <end position="296"/>
    </location>
</feature>
<dbReference type="PROSITE" id="PS51257">
    <property type="entry name" value="PROKAR_LIPOPROTEIN"/>
    <property type="match status" value="1"/>
</dbReference>
<organism evidence="2 3">
    <name type="scientific">Tsukamurella pseudospumae</name>
    <dbReference type="NCBI Taxonomy" id="239498"/>
    <lineage>
        <taxon>Bacteria</taxon>
        <taxon>Bacillati</taxon>
        <taxon>Actinomycetota</taxon>
        <taxon>Actinomycetes</taxon>
        <taxon>Mycobacteriales</taxon>
        <taxon>Tsukamurellaceae</taxon>
        <taxon>Tsukamurella</taxon>
    </lineage>
</organism>
<dbReference type="EMBL" id="LSRF01000044">
    <property type="protein sequence ID" value="KXP08716.1"/>
    <property type="molecule type" value="Genomic_DNA"/>
</dbReference>
<dbReference type="GO" id="GO:0004252">
    <property type="term" value="F:serine-type endopeptidase activity"/>
    <property type="evidence" value="ECO:0007669"/>
    <property type="project" value="InterPro"/>
</dbReference>
<proteinExistence type="predicted"/>
<gene>
    <name evidence="2" type="ORF">AXK60_08560</name>
</gene>
<evidence type="ECO:0000313" key="2">
    <source>
        <dbReference type="EMBL" id="KXP08716.1"/>
    </source>
</evidence>
<reference evidence="3" key="1">
    <citation type="submission" date="2016-02" db="EMBL/GenBank/DDBJ databases">
        <authorList>
            <person name="Wen L."/>
            <person name="He K."/>
            <person name="Yang H."/>
        </authorList>
    </citation>
    <scope>NUCLEOTIDE SEQUENCE [LARGE SCALE GENOMIC DNA]</scope>
    <source>
        <strain evidence="3">JCM 15929</strain>
    </source>
</reference>
<sequence>MALTRRVVAASAATSLVLAGCGLGQPEQKAWPKSSSIFDATTALPPTKVTTTTKPAVALPVSGPWVSITSGAFPKDQDGWAYGVEPAPGIAAFQTKSNGELGGCTISFPVSDRKGTVAFLSAGHCDNRNGERLFMYTTGDNSGTLELGDYQQGKNDVEIGAPDVPIPGATSRDYTVLTMGPQLYRGYGTAIVPGIRLRGTMPMSAVRALPAGTTICRHGARTGVTCGRLIQANERDFTWGARSIKGDSGGPVFVVNAAGEALGVGITSALGADGTSSIGTYLDPALKSLGLDLVLA</sequence>
<dbReference type="OrthoDB" id="4773429at2"/>
<dbReference type="STRING" id="239498.AXK60_08560"/>
<dbReference type="Proteomes" id="UP000070258">
    <property type="component" value="Unassembled WGS sequence"/>
</dbReference>
<dbReference type="PROSITE" id="PS00134">
    <property type="entry name" value="TRYPSIN_HIS"/>
    <property type="match status" value="1"/>
</dbReference>
<evidence type="ECO:0008006" key="4">
    <source>
        <dbReference type="Google" id="ProtNLM"/>
    </source>
</evidence>